<reference evidence="2 3" key="1">
    <citation type="journal article" date="2018" name="Mol. Biol. Evol.">
        <title>Broad Genomic Sampling Reveals a Smut Pathogenic Ancestry of the Fungal Clade Ustilaginomycotina.</title>
        <authorList>
            <person name="Kijpornyongpan T."/>
            <person name="Mondo S.J."/>
            <person name="Barry K."/>
            <person name="Sandor L."/>
            <person name="Lee J."/>
            <person name="Lipzen A."/>
            <person name="Pangilinan J."/>
            <person name="LaButti K."/>
            <person name="Hainaut M."/>
            <person name="Henrissat B."/>
            <person name="Grigoriev I.V."/>
            <person name="Spatafora J.W."/>
            <person name="Aime M.C."/>
        </authorList>
    </citation>
    <scope>NUCLEOTIDE SEQUENCE [LARGE SCALE GENOMIC DNA]</scope>
    <source>
        <strain evidence="2 3">MCA 4198</strain>
    </source>
</reference>
<keyword evidence="1" id="KW-0732">Signal</keyword>
<feature type="chain" id="PRO_5016369795" evidence="1">
    <location>
        <begin position="24"/>
        <end position="158"/>
    </location>
</feature>
<dbReference type="EMBL" id="KZ819638">
    <property type="protein sequence ID" value="PWN88807.1"/>
    <property type="molecule type" value="Genomic_DNA"/>
</dbReference>
<keyword evidence="3" id="KW-1185">Reference proteome</keyword>
<dbReference type="Proteomes" id="UP000245768">
    <property type="component" value="Unassembled WGS sequence"/>
</dbReference>
<dbReference type="GeneID" id="37040154"/>
<dbReference type="RefSeq" id="XP_025376005.1">
    <property type="nucleotide sequence ID" value="XM_025518238.1"/>
</dbReference>
<feature type="signal peptide" evidence="1">
    <location>
        <begin position="1"/>
        <end position="23"/>
    </location>
</feature>
<protein>
    <submittedName>
        <fullName evidence="2">Uncharacterized protein</fullName>
    </submittedName>
</protein>
<evidence type="ECO:0000313" key="3">
    <source>
        <dbReference type="Proteomes" id="UP000245768"/>
    </source>
</evidence>
<accession>A0A316YHA1</accession>
<proteinExistence type="predicted"/>
<gene>
    <name evidence="2" type="ORF">FA10DRAFT_172986</name>
</gene>
<organism evidence="2 3">
    <name type="scientific">Acaromyces ingoldii</name>
    <dbReference type="NCBI Taxonomy" id="215250"/>
    <lineage>
        <taxon>Eukaryota</taxon>
        <taxon>Fungi</taxon>
        <taxon>Dikarya</taxon>
        <taxon>Basidiomycota</taxon>
        <taxon>Ustilaginomycotina</taxon>
        <taxon>Exobasidiomycetes</taxon>
        <taxon>Exobasidiales</taxon>
        <taxon>Cryptobasidiaceae</taxon>
        <taxon>Acaromyces</taxon>
    </lineage>
</organism>
<dbReference type="AlphaFoldDB" id="A0A316YHA1"/>
<sequence>MHLQGAFSFQLVIYCLAVAVVRADSDDDIIKKYGIDMSDWALIPDTESGVKCTDDHAGWSGDCAMIDDDWIKNTDLPGVDEQQRPIICYNTCCVIGHHKDGDPEIHVNEMAQFGNDANLHCNGPNEQTWIRGTDENWKSSKGGTFKMCMINKASGNKC</sequence>
<evidence type="ECO:0000256" key="1">
    <source>
        <dbReference type="SAM" id="SignalP"/>
    </source>
</evidence>
<dbReference type="InParanoid" id="A0A316YHA1"/>
<evidence type="ECO:0000313" key="2">
    <source>
        <dbReference type="EMBL" id="PWN88807.1"/>
    </source>
</evidence>
<name>A0A316YHA1_9BASI</name>